<dbReference type="Proteomes" id="UP001497472">
    <property type="component" value="Unassembled WGS sequence"/>
</dbReference>
<evidence type="ECO:0000256" key="1">
    <source>
        <dbReference type="SAM" id="MobiDB-lite"/>
    </source>
</evidence>
<evidence type="ECO:0000313" key="3">
    <source>
        <dbReference type="Proteomes" id="UP001497472"/>
    </source>
</evidence>
<reference evidence="2 3" key="1">
    <citation type="submission" date="2023-11" db="EMBL/GenBank/DDBJ databases">
        <authorList>
            <person name="Okamura Y."/>
        </authorList>
    </citation>
    <scope>NUCLEOTIDE SEQUENCE [LARGE SCALE GENOMIC DNA]</scope>
</reference>
<dbReference type="AlphaFoldDB" id="A0AAV1IW08"/>
<accession>A0AAV1IW08</accession>
<gene>
    <name evidence="2" type="ORF">LNINA_LOCUS222</name>
</gene>
<proteinExistence type="predicted"/>
<feature type="compositionally biased region" description="Low complexity" evidence="1">
    <location>
        <begin position="33"/>
        <end position="49"/>
    </location>
</feature>
<protein>
    <submittedName>
        <fullName evidence="2">Uncharacterized protein</fullName>
    </submittedName>
</protein>
<keyword evidence="3" id="KW-1185">Reference proteome</keyword>
<name>A0AAV1IW08_9NEOP</name>
<comment type="caution">
    <text evidence="2">The sequence shown here is derived from an EMBL/GenBank/DDBJ whole genome shotgun (WGS) entry which is preliminary data.</text>
</comment>
<dbReference type="EMBL" id="CAVLEF010000001">
    <property type="protein sequence ID" value="CAK1540147.1"/>
    <property type="molecule type" value="Genomic_DNA"/>
</dbReference>
<feature type="region of interest" description="Disordered" evidence="1">
    <location>
        <begin position="29"/>
        <end position="58"/>
    </location>
</feature>
<organism evidence="2 3">
    <name type="scientific">Leptosia nina</name>
    <dbReference type="NCBI Taxonomy" id="320188"/>
    <lineage>
        <taxon>Eukaryota</taxon>
        <taxon>Metazoa</taxon>
        <taxon>Ecdysozoa</taxon>
        <taxon>Arthropoda</taxon>
        <taxon>Hexapoda</taxon>
        <taxon>Insecta</taxon>
        <taxon>Pterygota</taxon>
        <taxon>Neoptera</taxon>
        <taxon>Endopterygota</taxon>
        <taxon>Lepidoptera</taxon>
        <taxon>Glossata</taxon>
        <taxon>Ditrysia</taxon>
        <taxon>Papilionoidea</taxon>
        <taxon>Pieridae</taxon>
        <taxon>Pierinae</taxon>
        <taxon>Leptosia</taxon>
    </lineage>
</organism>
<sequence length="73" mass="8399">MESSKKTIEVKAENRTVNNSPWNILFNSRQRTNSENSITSNCSNTSSESGAQFPPIQKQATKTEDYLWMIWRS</sequence>
<evidence type="ECO:0000313" key="2">
    <source>
        <dbReference type="EMBL" id="CAK1540147.1"/>
    </source>
</evidence>